<dbReference type="RefSeq" id="WP_166324594.1">
    <property type="nucleotide sequence ID" value="NZ_CP049934.1"/>
</dbReference>
<reference evidence="1 2" key="1">
    <citation type="submission" date="2020-03" db="EMBL/GenBank/DDBJ databases">
        <title>Leucobacter sp. nov., isolated from beetles.</title>
        <authorList>
            <person name="Hyun D.-W."/>
            <person name="Bae J.-W."/>
        </authorList>
    </citation>
    <scope>NUCLEOTIDE SEQUENCE [LARGE SCALE GENOMIC DNA]</scope>
    <source>
        <strain evidence="1 2">HDW9B</strain>
    </source>
</reference>
<dbReference type="Proteomes" id="UP000501387">
    <property type="component" value="Chromosome"/>
</dbReference>
<keyword evidence="2" id="KW-1185">Reference proteome</keyword>
<dbReference type="KEGG" id="lins:G7067_11775"/>
<accession>A0A6G8FKP4</accession>
<dbReference type="EMBL" id="CP049934">
    <property type="protein sequence ID" value="QIM16924.1"/>
    <property type="molecule type" value="Genomic_DNA"/>
</dbReference>
<gene>
    <name evidence="1" type="ORF">G7067_11775</name>
</gene>
<name>A0A6G8FKP4_9MICO</name>
<organism evidence="1 2">
    <name type="scientific">Leucobacter insecticola</name>
    <dbReference type="NCBI Taxonomy" id="2714934"/>
    <lineage>
        <taxon>Bacteria</taxon>
        <taxon>Bacillati</taxon>
        <taxon>Actinomycetota</taxon>
        <taxon>Actinomycetes</taxon>
        <taxon>Micrococcales</taxon>
        <taxon>Microbacteriaceae</taxon>
        <taxon>Leucobacter</taxon>
    </lineage>
</organism>
<evidence type="ECO:0000313" key="1">
    <source>
        <dbReference type="EMBL" id="QIM16924.1"/>
    </source>
</evidence>
<sequence>MYIQDVEDLFGHARSYFGRDGSCRAYSSGGLWVKLQLHGVHVFYLQMPVGEMRADTVAFFHQVADGVRNHVFLGVDLSAIPNTQEDVEAAFGVIHRYSRLMLPDKFLAAFDALTPKELRP</sequence>
<dbReference type="AlphaFoldDB" id="A0A6G8FKP4"/>
<evidence type="ECO:0000313" key="2">
    <source>
        <dbReference type="Proteomes" id="UP000501387"/>
    </source>
</evidence>
<protein>
    <submittedName>
        <fullName evidence="1">Uncharacterized protein</fullName>
    </submittedName>
</protein>
<proteinExistence type="predicted"/>